<dbReference type="HAMAP" id="MF_01341">
    <property type="entry name" value="Ribosomal_uL15"/>
    <property type="match status" value="1"/>
</dbReference>
<dbReference type="GO" id="GO:0003735">
    <property type="term" value="F:structural constituent of ribosome"/>
    <property type="evidence" value="ECO:0007669"/>
    <property type="project" value="InterPro"/>
</dbReference>
<protein>
    <submittedName>
        <fullName evidence="6">LSU ribosomal protein L15p (L27Ae)</fullName>
    </submittedName>
</protein>
<dbReference type="PANTHER" id="PTHR12934:SF11">
    <property type="entry name" value="LARGE RIBOSOMAL SUBUNIT PROTEIN UL15M"/>
    <property type="match status" value="1"/>
</dbReference>
<evidence type="ECO:0000256" key="3">
    <source>
        <dbReference type="ARBA" id="ARBA00023274"/>
    </source>
</evidence>
<evidence type="ECO:0000256" key="1">
    <source>
        <dbReference type="ARBA" id="ARBA00007320"/>
    </source>
</evidence>
<evidence type="ECO:0000259" key="5">
    <source>
        <dbReference type="Pfam" id="PF00828"/>
    </source>
</evidence>
<organism evidence="6">
    <name type="scientific">hydrothermal vent metagenome</name>
    <dbReference type="NCBI Taxonomy" id="652676"/>
    <lineage>
        <taxon>unclassified sequences</taxon>
        <taxon>metagenomes</taxon>
        <taxon>ecological metagenomes</taxon>
    </lineage>
</organism>
<dbReference type="AlphaFoldDB" id="A0A3B1C4M2"/>
<dbReference type="InterPro" id="IPR001196">
    <property type="entry name" value="Ribosomal_uL15_CS"/>
</dbReference>
<dbReference type="PROSITE" id="PS00475">
    <property type="entry name" value="RIBOSOMAL_L15"/>
    <property type="match status" value="1"/>
</dbReference>
<dbReference type="Gene3D" id="3.100.10.10">
    <property type="match status" value="1"/>
</dbReference>
<dbReference type="InterPro" id="IPR021131">
    <property type="entry name" value="Ribosomal_uL15/eL18"/>
</dbReference>
<dbReference type="SUPFAM" id="SSF52080">
    <property type="entry name" value="Ribosomal proteins L15p and L18e"/>
    <property type="match status" value="1"/>
</dbReference>
<feature type="compositionally biased region" description="Basic residues" evidence="4">
    <location>
        <begin position="1"/>
        <end position="19"/>
    </location>
</feature>
<evidence type="ECO:0000256" key="2">
    <source>
        <dbReference type="ARBA" id="ARBA00022980"/>
    </source>
</evidence>
<reference evidence="6" key="1">
    <citation type="submission" date="2018-06" db="EMBL/GenBank/DDBJ databases">
        <authorList>
            <person name="Zhirakovskaya E."/>
        </authorList>
    </citation>
    <scope>NUCLEOTIDE SEQUENCE</scope>
</reference>
<name>A0A3B1C4M2_9ZZZZ</name>
<proteinExistence type="inferred from homology"/>
<dbReference type="Pfam" id="PF00828">
    <property type="entry name" value="Ribosomal_L27A"/>
    <property type="match status" value="1"/>
</dbReference>
<dbReference type="InterPro" id="IPR036227">
    <property type="entry name" value="Ribosomal_uL15/eL18_sf"/>
</dbReference>
<gene>
    <name evidence="6" type="ORF">MNBD_NITROSPINAE02-551</name>
</gene>
<keyword evidence="2 6" id="KW-0689">Ribosomal protein</keyword>
<feature type="domain" description="Large ribosomal subunit protein uL15/eL18" evidence="5">
    <location>
        <begin position="76"/>
        <end position="142"/>
    </location>
</feature>
<accession>A0A3B1C4M2</accession>
<dbReference type="EMBL" id="UOGE01000027">
    <property type="protein sequence ID" value="VAX17820.1"/>
    <property type="molecule type" value="Genomic_DNA"/>
</dbReference>
<evidence type="ECO:0000256" key="4">
    <source>
        <dbReference type="SAM" id="MobiDB-lite"/>
    </source>
</evidence>
<feature type="region of interest" description="Disordered" evidence="4">
    <location>
        <begin position="1"/>
        <end position="40"/>
    </location>
</feature>
<keyword evidence="3" id="KW-0687">Ribonucleoprotein</keyword>
<dbReference type="PANTHER" id="PTHR12934">
    <property type="entry name" value="50S RIBOSOMAL PROTEIN L15"/>
    <property type="match status" value="1"/>
</dbReference>
<dbReference type="GO" id="GO:0006412">
    <property type="term" value="P:translation"/>
    <property type="evidence" value="ECO:0007669"/>
    <property type="project" value="InterPro"/>
</dbReference>
<dbReference type="InterPro" id="IPR005749">
    <property type="entry name" value="Ribosomal_uL15_bac-type"/>
</dbReference>
<dbReference type="GO" id="GO:0022625">
    <property type="term" value="C:cytosolic large ribosomal subunit"/>
    <property type="evidence" value="ECO:0007669"/>
    <property type="project" value="TreeGrafter"/>
</dbReference>
<comment type="similarity">
    <text evidence="1">Belongs to the universal ribosomal protein uL15 family.</text>
</comment>
<dbReference type="NCBIfam" id="TIGR01071">
    <property type="entry name" value="rplO_bact"/>
    <property type="match status" value="1"/>
</dbReference>
<dbReference type="InterPro" id="IPR030878">
    <property type="entry name" value="Ribosomal_uL15"/>
</dbReference>
<sequence>MKLHTLKPAKGSRKRRKIVGRGAGSGHGKTSCRGANGQKSRAGFNIPTGFEGGQMPLIRRLPKFGFTNIFRKEYEVVNVEALDKLDLVGEITPEILVEKGVIRPKRKLKILGNGTISKPVTIKASKFSKTAAKKIEDAGGKALVI</sequence>
<evidence type="ECO:0000313" key="6">
    <source>
        <dbReference type="EMBL" id="VAX17820.1"/>
    </source>
</evidence>